<dbReference type="GO" id="GO:0016567">
    <property type="term" value="P:protein ubiquitination"/>
    <property type="evidence" value="ECO:0007669"/>
    <property type="project" value="InterPro"/>
</dbReference>
<keyword evidence="4" id="KW-0479">Metal-binding</keyword>
<dbReference type="GO" id="GO:0008270">
    <property type="term" value="F:zinc ion binding"/>
    <property type="evidence" value="ECO:0007669"/>
    <property type="project" value="UniProtKB-KW"/>
</dbReference>
<gene>
    <name evidence="10" type="ORF">QBC34DRAFT_57111</name>
</gene>
<evidence type="ECO:0000256" key="7">
    <source>
        <dbReference type="ARBA" id="ARBA00022786"/>
    </source>
</evidence>
<dbReference type="EMBL" id="MU865928">
    <property type="protein sequence ID" value="KAK4451514.1"/>
    <property type="molecule type" value="Genomic_DNA"/>
</dbReference>
<evidence type="ECO:0000256" key="4">
    <source>
        <dbReference type="ARBA" id="ARBA00022723"/>
    </source>
</evidence>
<evidence type="ECO:0000256" key="1">
    <source>
        <dbReference type="ARBA" id="ARBA00001798"/>
    </source>
</evidence>
<proteinExistence type="predicted"/>
<dbReference type="Gene3D" id="1.20.120.1750">
    <property type="match status" value="1"/>
</dbReference>
<dbReference type="EC" id="2.3.2.31" evidence="2"/>
<dbReference type="PANTHER" id="PTHR11685">
    <property type="entry name" value="RBR FAMILY RING FINGER AND IBR DOMAIN-CONTAINING"/>
    <property type="match status" value="1"/>
</dbReference>
<reference evidence="10" key="2">
    <citation type="submission" date="2023-05" db="EMBL/GenBank/DDBJ databases">
        <authorList>
            <consortium name="Lawrence Berkeley National Laboratory"/>
            <person name="Steindorff A."/>
            <person name="Hensen N."/>
            <person name="Bonometti L."/>
            <person name="Westerberg I."/>
            <person name="Brannstrom I.O."/>
            <person name="Guillou S."/>
            <person name="Cros-Aarteil S."/>
            <person name="Calhoun S."/>
            <person name="Haridas S."/>
            <person name="Kuo A."/>
            <person name="Mondo S."/>
            <person name="Pangilinan J."/>
            <person name="Riley R."/>
            <person name="Labutti K."/>
            <person name="Andreopoulos B."/>
            <person name="Lipzen A."/>
            <person name="Chen C."/>
            <person name="Yanf M."/>
            <person name="Daum C."/>
            <person name="Ng V."/>
            <person name="Clum A."/>
            <person name="Ohm R."/>
            <person name="Martin F."/>
            <person name="Silar P."/>
            <person name="Natvig D."/>
            <person name="Lalanne C."/>
            <person name="Gautier V."/>
            <person name="Ament-Velasquez S.L."/>
            <person name="Kruys A."/>
            <person name="Hutchinson M.I."/>
            <person name="Powell A.J."/>
            <person name="Barry K."/>
            <person name="Miller A.N."/>
            <person name="Grigoriev I.V."/>
            <person name="Debuchy R."/>
            <person name="Gladieux P."/>
            <person name="Thoren M.H."/>
            <person name="Johannesson H."/>
        </authorList>
    </citation>
    <scope>NUCLEOTIDE SEQUENCE</scope>
    <source>
        <strain evidence="10">PSN243</strain>
    </source>
</reference>
<dbReference type="Pfam" id="PF01485">
    <property type="entry name" value="IBR"/>
    <property type="match status" value="2"/>
</dbReference>
<accession>A0AAV9GU55</accession>
<evidence type="ECO:0000256" key="8">
    <source>
        <dbReference type="ARBA" id="ARBA00022833"/>
    </source>
</evidence>
<keyword evidence="6" id="KW-0863">Zinc-finger</keyword>
<dbReference type="InterPro" id="IPR002867">
    <property type="entry name" value="IBR_dom"/>
</dbReference>
<dbReference type="PROSITE" id="PS51873">
    <property type="entry name" value="TRIAD"/>
    <property type="match status" value="1"/>
</dbReference>
<protein>
    <recommendedName>
        <fullName evidence="2">RBR-type E3 ubiquitin transferase</fullName>
        <ecNumber evidence="2">2.3.2.31</ecNumber>
    </recommendedName>
</protein>
<sequence length="216" mass="24217">MATAAAPPLECIICTRSVTDYAKLHLPCGHVHCPACVRANFRVTMRSAPFRPVQCCQRIDIGVLRWVASRSATMGPSMDITTYRRMLTEFDTPEKLYCWDPKCGAFIPPALRAGNDSFGRSALCRKCHTKTCIVCNEKFHFGPCPTPRSLGTRRKRPTADELFRRLSARRGWKACPSCKRVVEKTEGCNHISCVCGIHWCYRCGKAPYDNHGPCGM</sequence>
<evidence type="ECO:0000313" key="10">
    <source>
        <dbReference type="EMBL" id="KAK4451514.1"/>
    </source>
</evidence>
<reference evidence="10" key="1">
    <citation type="journal article" date="2023" name="Mol. Phylogenet. Evol.">
        <title>Genome-scale phylogeny and comparative genomics of the fungal order Sordariales.</title>
        <authorList>
            <person name="Hensen N."/>
            <person name="Bonometti L."/>
            <person name="Westerberg I."/>
            <person name="Brannstrom I.O."/>
            <person name="Guillou S."/>
            <person name="Cros-Aarteil S."/>
            <person name="Calhoun S."/>
            <person name="Haridas S."/>
            <person name="Kuo A."/>
            <person name="Mondo S."/>
            <person name="Pangilinan J."/>
            <person name="Riley R."/>
            <person name="LaButti K."/>
            <person name="Andreopoulos B."/>
            <person name="Lipzen A."/>
            <person name="Chen C."/>
            <person name="Yan M."/>
            <person name="Daum C."/>
            <person name="Ng V."/>
            <person name="Clum A."/>
            <person name="Steindorff A."/>
            <person name="Ohm R.A."/>
            <person name="Martin F."/>
            <person name="Silar P."/>
            <person name="Natvig D.O."/>
            <person name="Lalanne C."/>
            <person name="Gautier V."/>
            <person name="Ament-Velasquez S.L."/>
            <person name="Kruys A."/>
            <person name="Hutchinson M.I."/>
            <person name="Powell A.J."/>
            <person name="Barry K."/>
            <person name="Miller A.N."/>
            <person name="Grigoriev I.V."/>
            <person name="Debuchy R."/>
            <person name="Gladieux P."/>
            <person name="Hiltunen Thoren M."/>
            <person name="Johannesson H."/>
        </authorList>
    </citation>
    <scope>NUCLEOTIDE SEQUENCE</scope>
    <source>
        <strain evidence="10">PSN243</strain>
    </source>
</reference>
<evidence type="ECO:0000256" key="6">
    <source>
        <dbReference type="ARBA" id="ARBA00022771"/>
    </source>
</evidence>
<dbReference type="AlphaFoldDB" id="A0AAV9GU55"/>
<dbReference type="Proteomes" id="UP001321760">
    <property type="component" value="Unassembled WGS sequence"/>
</dbReference>
<keyword evidence="3" id="KW-0808">Transferase</keyword>
<keyword evidence="8" id="KW-0862">Zinc</keyword>
<dbReference type="InterPro" id="IPR044066">
    <property type="entry name" value="TRIAD_supradom"/>
</dbReference>
<keyword evidence="11" id="KW-1185">Reference proteome</keyword>
<dbReference type="InterPro" id="IPR031127">
    <property type="entry name" value="E3_UB_ligase_RBR"/>
</dbReference>
<keyword evidence="7" id="KW-0833">Ubl conjugation pathway</keyword>
<evidence type="ECO:0000256" key="3">
    <source>
        <dbReference type="ARBA" id="ARBA00022679"/>
    </source>
</evidence>
<organism evidence="10 11">
    <name type="scientific">Podospora aff. communis PSN243</name>
    <dbReference type="NCBI Taxonomy" id="3040156"/>
    <lineage>
        <taxon>Eukaryota</taxon>
        <taxon>Fungi</taxon>
        <taxon>Dikarya</taxon>
        <taxon>Ascomycota</taxon>
        <taxon>Pezizomycotina</taxon>
        <taxon>Sordariomycetes</taxon>
        <taxon>Sordariomycetidae</taxon>
        <taxon>Sordariales</taxon>
        <taxon>Podosporaceae</taxon>
        <taxon>Podospora</taxon>
    </lineage>
</organism>
<dbReference type="SUPFAM" id="SSF57850">
    <property type="entry name" value="RING/U-box"/>
    <property type="match status" value="2"/>
</dbReference>
<dbReference type="GO" id="GO:0061630">
    <property type="term" value="F:ubiquitin protein ligase activity"/>
    <property type="evidence" value="ECO:0007669"/>
    <property type="project" value="UniProtKB-EC"/>
</dbReference>
<name>A0AAV9GU55_9PEZI</name>
<keyword evidence="5" id="KW-0677">Repeat</keyword>
<comment type="catalytic activity">
    <reaction evidence="1">
        <text>[E2 ubiquitin-conjugating enzyme]-S-ubiquitinyl-L-cysteine + [acceptor protein]-L-lysine = [E2 ubiquitin-conjugating enzyme]-L-cysteine + [acceptor protein]-N(6)-ubiquitinyl-L-lysine.</text>
        <dbReference type="EC" id="2.3.2.31"/>
    </reaction>
</comment>
<comment type="caution">
    <text evidence="10">The sequence shown here is derived from an EMBL/GenBank/DDBJ whole genome shotgun (WGS) entry which is preliminary data.</text>
</comment>
<evidence type="ECO:0000313" key="11">
    <source>
        <dbReference type="Proteomes" id="UP001321760"/>
    </source>
</evidence>
<feature type="domain" description="RING-type" evidence="9">
    <location>
        <begin position="7"/>
        <end position="216"/>
    </location>
</feature>
<dbReference type="CDD" id="cd22584">
    <property type="entry name" value="Rcat_RBR_unk"/>
    <property type="match status" value="1"/>
</dbReference>
<evidence type="ECO:0000259" key="9">
    <source>
        <dbReference type="PROSITE" id="PS51873"/>
    </source>
</evidence>
<evidence type="ECO:0000256" key="5">
    <source>
        <dbReference type="ARBA" id="ARBA00022737"/>
    </source>
</evidence>
<dbReference type="SMART" id="SM00647">
    <property type="entry name" value="IBR"/>
    <property type="match status" value="2"/>
</dbReference>
<evidence type="ECO:0000256" key="2">
    <source>
        <dbReference type="ARBA" id="ARBA00012251"/>
    </source>
</evidence>